<dbReference type="GO" id="GO:0032456">
    <property type="term" value="P:endocytic recycling"/>
    <property type="evidence" value="ECO:0007669"/>
    <property type="project" value="TreeGrafter"/>
</dbReference>
<dbReference type="PROSITE" id="PS50211">
    <property type="entry name" value="DENN"/>
    <property type="match status" value="1"/>
</dbReference>
<dbReference type="InterPro" id="IPR043153">
    <property type="entry name" value="DENN_C"/>
</dbReference>
<proteinExistence type="predicted"/>
<feature type="region of interest" description="Disordered" evidence="3">
    <location>
        <begin position="582"/>
        <end position="614"/>
    </location>
</feature>
<dbReference type="AlphaFoldDB" id="A0A814WIH7"/>
<dbReference type="Gene3D" id="3.40.50.11500">
    <property type="match status" value="1"/>
</dbReference>
<evidence type="ECO:0000256" key="1">
    <source>
        <dbReference type="ARBA" id="ARBA00004132"/>
    </source>
</evidence>
<gene>
    <name evidence="5" type="ORF">JYZ213_LOCUS27006</name>
</gene>
<sequence length="849" mass="96670">MASDSKTASNHVTKEIESRIKQIPEHLFEAFLEIREPIDNEIPEVSIKYPNDCSEEILKIATNFAYPCKIPADEQSEHFTFVVLDTTSTSFRFGYCRRSNREASCLCIISYYPWFEIFYKILDDLAQIINSKSTTDMEQFLSSLFNYKLMSNEEFFRNEGKEMIEINGFSKIYTYNRPDSRKLPSMLSSRNFTVMFSRLGPEIMLRLFAHLIFERRILFVSSKLFHLTACSYGCLDLIYPMHWQSIFLPIVPTSILWTTACTSPYILGVHSSVFPTLNMNDLGDAVIVNIDERKLDSQYDDLNSFPKYLIRSMKKGIQQSSQLAGDHLARVFLRAMAFTIGNYANGFTLKNEKLDFDRDLYLEQYLGSHVHSFMSTIANTQMFEQFSRYRTFLQLERETDVDEFDIEVKNLQQLQQSKKAANPLFEQVQNKAEKFQTVINKAGQRVASEASSVRNNLTSFDINDVIKRTYNSKANDSNGTNLLNTTKPIHQAANPLFEQVQNKAEKFQTVINKAGQRVASEASSVRNNLTSFDINDVIKRTYNSKANDSNGTNLLNTTKPIHQSSTPDLYNEKSIPYERFTSQDNISSPEPLLINGDQISSSSSDSSHSSTPELNRYKNAPLINLDIDDNPLLPSPITLNVINTPLATPVQRQVPQIDSKIKQLQSELQYKVQTFDGKRTDPRDEYGQQQTEIKKLVKQFDPLDDDTNYLNKPTKNVNTSFTSMPVNFRSNEKPVSNTVDRHPSIYETIPTNRVTAVLNNIQTNYGTTNRFTLRPTYSMQQPQSNNNNNNLTRFSPASTAPASLFPKICSTIPDDSLSFDPLAPSKETILYSNIPSTTSPSGSNLIDFS</sequence>
<dbReference type="Gene3D" id="3.30.450.200">
    <property type="match status" value="1"/>
</dbReference>
<evidence type="ECO:0000313" key="6">
    <source>
        <dbReference type="Proteomes" id="UP000663845"/>
    </source>
</evidence>
<accession>A0A814WIH7</accession>
<dbReference type="PANTHER" id="PTHR13196">
    <property type="entry name" value="DENN DOMAIN-CONTAINING"/>
    <property type="match status" value="1"/>
</dbReference>
<evidence type="ECO:0000259" key="4">
    <source>
        <dbReference type="PROSITE" id="PS50211"/>
    </source>
</evidence>
<feature type="compositionally biased region" description="Low complexity" evidence="3">
    <location>
        <begin position="600"/>
        <end position="610"/>
    </location>
</feature>
<comment type="subcellular location">
    <subcellularLocation>
        <location evidence="1">Cytoplasmic vesicle</location>
        <location evidence="1">Clathrin-coated vesicle</location>
    </subcellularLocation>
</comment>
<dbReference type="GO" id="GO:0005829">
    <property type="term" value="C:cytosol"/>
    <property type="evidence" value="ECO:0007669"/>
    <property type="project" value="TreeGrafter"/>
</dbReference>
<feature type="region of interest" description="Disordered" evidence="3">
    <location>
        <begin position="544"/>
        <end position="570"/>
    </location>
</feature>
<feature type="domain" description="UDENN" evidence="4">
    <location>
        <begin position="24"/>
        <end position="399"/>
    </location>
</feature>
<keyword evidence="2" id="KW-0968">Cytoplasmic vesicle</keyword>
<dbReference type="SMART" id="SM00801">
    <property type="entry name" value="dDENN"/>
    <property type="match status" value="1"/>
</dbReference>
<dbReference type="GO" id="GO:0006897">
    <property type="term" value="P:endocytosis"/>
    <property type="evidence" value="ECO:0007669"/>
    <property type="project" value="TreeGrafter"/>
</dbReference>
<dbReference type="InterPro" id="IPR040032">
    <property type="entry name" value="DENND1A/B/C"/>
</dbReference>
<feature type="compositionally biased region" description="Polar residues" evidence="3">
    <location>
        <begin position="544"/>
        <end position="568"/>
    </location>
</feature>
<dbReference type="SMART" id="SM00799">
    <property type="entry name" value="DENN"/>
    <property type="match status" value="1"/>
</dbReference>
<dbReference type="GO" id="GO:0005085">
    <property type="term" value="F:guanyl-nucleotide exchange factor activity"/>
    <property type="evidence" value="ECO:0007669"/>
    <property type="project" value="InterPro"/>
</dbReference>
<dbReference type="PANTHER" id="PTHR13196:SF14">
    <property type="entry name" value="UDENN DOMAIN-CONTAINING PROTEIN"/>
    <property type="match status" value="1"/>
</dbReference>
<dbReference type="Pfam" id="PF02141">
    <property type="entry name" value="DENN"/>
    <property type="match status" value="1"/>
</dbReference>
<evidence type="ECO:0000256" key="3">
    <source>
        <dbReference type="SAM" id="MobiDB-lite"/>
    </source>
</evidence>
<evidence type="ECO:0000313" key="5">
    <source>
        <dbReference type="EMBL" id="CAF1202746.1"/>
    </source>
</evidence>
<dbReference type="InterPro" id="IPR001194">
    <property type="entry name" value="cDENN_dom"/>
</dbReference>
<organism evidence="5 6">
    <name type="scientific">Adineta steineri</name>
    <dbReference type="NCBI Taxonomy" id="433720"/>
    <lineage>
        <taxon>Eukaryota</taxon>
        <taxon>Metazoa</taxon>
        <taxon>Spiralia</taxon>
        <taxon>Gnathifera</taxon>
        <taxon>Rotifera</taxon>
        <taxon>Eurotatoria</taxon>
        <taxon>Bdelloidea</taxon>
        <taxon>Adinetida</taxon>
        <taxon>Adinetidae</taxon>
        <taxon>Adineta</taxon>
    </lineage>
</organism>
<dbReference type="InterPro" id="IPR005112">
    <property type="entry name" value="dDENN_dom"/>
</dbReference>
<comment type="caution">
    <text evidence="5">The sequence shown here is derived from an EMBL/GenBank/DDBJ whole genome shotgun (WGS) entry which is preliminary data.</text>
</comment>
<dbReference type="FunFam" id="3.40.50.11500:FF:000004">
    <property type="entry name" value="DENN domain-containing protein 2C isoform X1"/>
    <property type="match status" value="1"/>
</dbReference>
<dbReference type="GO" id="GO:0030136">
    <property type="term" value="C:clathrin-coated vesicle"/>
    <property type="evidence" value="ECO:0007669"/>
    <property type="project" value="UniProtKB-SubCell"/>
</dbReference>
<dbReference type="Proteomes" id="UP000663845">
    <property type="component" value="Unassembled WGS sequence"/>
</dbReference>
<dbReference type="EMBL" id="CAJNOG010000368">
    <property type="protein sequence ID" value="CAF1202746.1"/>
    <property type="molecule type" value="Genomic_DNA"/>
</dbReference>
<dbReference type="InterPro" id="IPR037516">
    <property type="entry name" value="Tripartite_DENN"/>
</dbReference>
<reference evidence="5" key="1">
    <citation type="submission" date="2021-02" db="EMBL/GenBank/DDBJ databases">
        <authorList>
            <person name="Nowell W R."/>
        </authorList>
    </citation>
    <scope>NUCLEOTIDE SEQUENCE</scope>
</reference>
<protein>
    <recommendedName>
        <fullName evidence="4">UDENN domain-containing protein</fullName>
    </recommendedName>
</protein>
<name>A0A814WIH7_9BILA</name>
<dbReference type="GO" id="GO:1901981">
    <property type="term" value="F:phosphatidylinositol phosphate binding"/>
    <property type="evidence" value="ECO:0007669"/>
    <property type="project" value="TreeGrafter"/>
</dbReference>
<evidence type="ECO:0000256" key="2">
    <source>
        <dbReference type="ARBA" id="ARBA00023329"/>
    </source>
</evidence>